<dbReference type="AlphaFoldDB" id="D8LH25"/>
<feature type="region of interest" description="Disordered" evidence="1">
    <location>
        <begin position="460"/>
        <end position="497"/>
    </location>
</feature>
<feature type="domain" description="SAM" evidence="2">
    <location>
        <begin position="119"/>
        <end position="182"/>
    </location>
</feature>
<evidence type="ECO:0000259" key="2">
    <source>
        <dbReference type="PROSITE" id="PS50105"/>
    </source>
</evidence>
<dbReference type="SUPFAM" id="SSF47769">
    <property type="entry name" value="SAM/Pointed domain"/>
    <property type="match status" value="1"/>
</dbReference>
<protein>
    <recommendedName>
        <fullName evidence="2">SAM domain-containing protein</fullName>
    </recommendedName>
</protein>
<dbReference type="InterPro" id="IPR013761">
    <property type="entry name" value="SAM/pointed_sf"/>
</dbReference>
<keyword evidence="4" id="KW-1185">Reference proteome</keyword>
<dbReference type="STRING" id="2880.D8LH25"/>
<dbReference type="InterPro" id="IPR001660">
    <property type="entry name" value="SAM"/>
</dbReference>
<dbReference type="Gene3D" id="1.10.150.50">
    <property type="entry name" value="Transcription Factor, Ets-1"/>
    <property type="match status" value="1"/>
</dbReference>
<organism evidence="3 4">
    <name type="scientific">Ectocarpus siliculosus</name>
    <name type="common">Brown alga</name>
    <name type="synonym">Conferva siliculosa</name>
    <dbReference type="NCBI Taxonomy" id="2880"/>
    <lineage>
        <taxon>Eukaryota</taxon>
        <taxon>Sar</taxon>
        <taxon>Stramenopiles</taxon>
        <taxon>Ochrophyta</taxon>
        <taxon>PX clade</taxon>
        <taxon>Phaeophyceae</taxon>
        <taxon>Ectocarpales</taxon>
        <taxon>Ectocarpaceae</taxon>
        <taxon>Ectocarpus</taxon>
    </lineage>
</organism>
<dbReference type="InParanoid" id="D8LH25"/>
<feature type="region of interest" description="Disordered" evidence="1">
    <location>
        <begin position="81"/>
        <end position="109"/>
    </location>
</feature>
<feature type="compositionally biased region" description="Basic and acidic residues" evidence="1">
    <location>
        <begin position="25"/>
        <end position="35"/>
    </location>
</feature>
<proteinExistence type="predicted"/>
<gene>
    <name evidence="3" type="ORF">Esi_0186_0028</name>
</gene>
<dbReference type="PANTHER" id="PTHR12573:SF4">
    <property type="entry name" value="AT09986P-RELATED"/>
    <property type="match status" value="1"/>
</dbReference>
<evidence type="ECO:0000256" key="1">
    <source>
        <dbReference type="SAM" id="MobiDB-lite"/>
    </source>
</evidence>
<feature type="region of interest" description="Disordered" evidence="1">
    <location>
        <begin position="184"/>
        <end position="293"/>
    </location>
</feature>
<dbReference type="Proteomes" id="UP000002630">
    <property type="component" value="Linkage Group LG16"/>
</dbReference>
<dbReference type="EMBL" id="FN648333">
    <property type="protein sequence ID" value="CBN75878.1"/>
    <property type="molecule type" value="Genomic_DNA"/>
</dbReference>
<feature type="compositionally biased region" description="Basic residues" evidence="1">
    <location>
        <begin position="81"/>
        <end position="92"/>
    </location>
</feature>
<feature type="region of interest" description="Disordered" evidence="1">
    <location>
        <begin position="1"/>
        <end position="35"/>
    </location>
</feature>
<dbReference type="Pfam" id="PF00536">
    <property type="entry name" value="SAM_1"/>
    <property type="match status" value="1"/>
</dbReference>
<accession>D8LH25</accession>
<dbReference type="SMART" id="SM00454">
    <property type="entry name" value="SAM"/>
    <property type="match status" value="1"/>
</dbReference>
<reference evidence="3 4" key="1">
    <citation type="journal article" date="2010" name="Nature">
        <title>The Ectocarpus genome and the independent evolution of multicellularity in brown algae.</title>
        <authorList>
            <person name="Cock J.M."/>
            <person name="Sterck L."/>
            <person name="Rouze P."/>
            <person name="Scornet D."/>
            <person name="Allen A.E."/>
            <person name="Amoutzias G."/>
            <person name="Anthouard V."/>
            <person name="Artiguenave F."/>
            <person name="Aury J.M."/>
            <person name="Badger J.H."/>
            <person name="Beszteri B."/>
            <person name="Billiau K."/>
            <person name="Bonnet E."/>
            <person name="Bothwell J.H."/>
            <person name="Bowler C."/>
            <person name="Boyen C."/>
            <person name="Brownlee C."/>
            <person name="Carrano C.J."/>
            <person name="Charrier B."/>
            <person name="Cho G.Y."/>
            <person name="Coelho S.M."/>
            <person name="Collen J."/>
            <person name="Corre E."/>
            <person name="Da Silva C."/>
            <person name="Delage L."/>
            <person name="Delaroque N."/>
            <person name="Dittami S.M."/>
            <person name="Doulbeau S."/>
            <person name="Elias M."/>
            <person name="Farnham G."/>
            <person name="Gachon C.M."/>
            <person name="Gschloessl B."/>
            <person name="Heesch S."/>
            <person name="Jabbari K."/>
            <person name="Jubin C."/>
            <person name="Kawai H."/>
            <person name="Kimura K."/>
            <person name="Kloareg B."/>
            <person name="Kupper F.C."/>
            <person name="Lang D."/>
            <person name="Le Bail A."/>
            <person name="Leblanc C."/>
            <person name="Lerouge P."/>
            <person name="Lohr M."/>
            <person name="Lopez P.J."/>
            <person name="Martens C."/>
            <person name="Maumus F."/>
            <person name="Michel G."/>
            <person name="Miranda-Saavedra D."/>
            <person name="Morales J."/>
            <person name="Moreau H."/>
            <person name="Motomura T."/>
            <person name="Nagasato C."/>
            <person name="Napoli C.A."/>
            <person name="Nelson D.R."/>
            <person name="Nyvall-Collen P."/>
            <person name="Peters A.F."/>
            <person name="Pommier C."/>
            <person name="Potin P."/>
            <person name="Poulain J."/>
            <person name="Quesneville H."/>
            <person name="Read B."/>
            <person name="Rensing S.A."/>
            <person name="Ritter A."/>
            <person name="Rousvoal S."/>
            <person name="Samanta M."/>
            <person name="Samson G."/>
            <person name="Schroeder D.C."/>
            <person name="Segurens B."/>
            <person name="Strittmatter M."/>
            <person name="Tonon T."/>
            <person name="Tregear J.W."/>
            <person name="Valentin K."/>
            <person name="von Dassow P."/>
            <person name="Yamagishi T."/>
            <person name="Van de Peer Y."/>
            <person name="Wincker P."/>
        </authorList>
    </citation>
    <scope>NUCLEOTIDE SEQUENCE [LARGE SCALE GENOMIC DNA]</scope>
    <source>
        <strain evidence="4">Ec32 / CCAP1310/4</strain>
    </source>
</reference>
<feature type="compositionally biased region" description="Basic and acidic residues" evidence="1">
    <location>
        <begin position="565"/>
        <end position="574"/>
    </location>
</feature>
<evidence type="ECO:0000313" key="4">
    <source>
        <dbReference type="Proteomes" id="UP000002630"/>
    </source>
</evidence>
<dbReference type="PANTHER" id="PTHR12573">
    <property type="entry name" value="AT09986P-RELATED"/>
    <property type="match status" value="1"/>
</dbReference>
<dbReference type="EMBL" id="FN649741">
    <property type="protein sequence ID" value="CBN75878.1"/>
    <property type="molecule type" value="Genomic_DNA"/>
</dbReference>
<feature type="compositionally biased region" description="Low complexity" evidence="1">
    <location>
        <begin position="577"/>
        <end position="589"/>
    </location>
</feature>
<dbReference type="eggNOG" id="ENOG502RY7P">
    <property type="taxonomic scope" value="Eukaryota"/>
</dbReference>
<feature type="compositionally biased region" description="Basic and acidic residues" evidence="1">
    <location>
        <begin position="534"/>
        <end position="546"/>
    </location>
</feature>
<name>D8LH25_ECTSI</name>
<dbReference type="OrthoDB" id="445896at2759"/>
<dbReference type="PROSITE" id="PS50105">
    <property type="entry name" value="SAM_DOMAIN"/>
    <property type="match status" value="1"/>
</dbReference>
<evidence type="ECO:0000313" key="3">
    <source>
        <dbReference type="EMBL" id="CBN75878.1"/>
    </source>
</evidence>
<sequence>MATAFGAPAPLPGQPGFRARPSESMARETAEMEERLSRLKTDLAVEAEMREAAGPRAGGARWRSARIDRGSVRAYAKDVKIRHKQQLQKRPPHGIFANKSAEQRVRPSPAFASKEVTRWGVGDTLGWLDSLGLEKYRSVFQQNEISGTILLEVGLDDLDYMDVRVLAHRKRILKGIEDLRRGGRKKRALDANMPPPPAPALELLPNQTTSSTRVNRDEKGPRGEGIGEGGAAAETTSQIAPEDCGGVGRRYSPLSGGNKQHWSTIKPLSENQRDGGGLSPTADNLADGQYDESAASSSFKDAVAEWRGEGKYSTTTSATEGRASSLHRPAVVGRAPLAGMPSAAEEEKYEDMQLVFNAKPARPGLLGGREGGRAGMGEETECWVNPFSSPRIGVKGDNSQLVDLGHEPGVSSHGTETLTVAGSKQQQGVREKGHDPALALDEEAEHEAFRKAVAEWNRGKNTGVTADGSGVRDGSASGRGIGGISSAQTATEVEIPSRRTAEAMAEELRKQMDAEHCSQAKELEEEKRALLEGLERSREGETKGDQLELGAPDGGTEVEEQDDDASWREREDARSVGPSSVCSSTGRSSGSDRQDAEAENIGCGGHDSSGVEIEVVESVLGADLSIEGGVSYVVDECDSGDEPHF</sequence>
<feature type="region of interest" description="Disordered" evidence="1">
    <location>
        <begin position="534"/>
        <end position="609"/>
    </location>
</feature>